<evidence type="ECO:0000259" key="12">
    <source>
        <dbReference type="Pfam" id="PF02875"/>
    </source>
</evidence>
<evidence type="ECO:0000313" key="15">
    <source>
        <dbReference type="Proteomes" id="UP000006294"/>
    </source>
</evidence>
<dbReference type="GO" id="GO:0005524">
    <property type="term" value="F:ATP binding"/>
    <property type="evidence" value="ECO:0007669"/>
    <property type="project" value="UniProtKB-KW"/>
</dbReference>
<organism evidence="14 15">
    <name type="scientific">Amphibacillus xylanus (strain ATCC 51415 / DSM 6626 / JCM 7361 / LMG 17667 / NBRC 15112 / Ep01)</name>
    <dbReference type="NCBI Taxonomy" id="698758"/>
    <lineage>
        <taxon>Bacteria</taxon>
        <taxon>Bacillati</taxon>
        <taxon>Bacillota</taxon>
        <taxon>Bacilli</taxon>
        <taxon>Bacillales</taxon>
        <taxon>Bacillaceae</taxon>
        <taxon>Amphibacillus</taxon>
    </lineage>
</organism>
<dbReference type="PANTHER" id="PTHR11136">
    <property type="entry name" value="FOLYLPOLYGLUTAMATE SYNTHASE-RELATED"/>
    <property type="match status" value="1"/>
</dbReference>
<dbReference type="Proteomes" id="UP000006294">
    <property type="component" value="Chromosome"/>
</dbReference>
<keyword evidence="7 11" id="KW-0067">ATP-binding</keyword>
<dbReference type="AlphaFoldDB" id="K0J3K0"/>
<name>K0J3K0_AMPXN</name>
<dbReference type="FunFam" id="3.40.1190.10:FF:000011">
    <property type="entry name" value="Folylpolyglutamate synthase/dihydrofolate synthase"/>
    <property type="match status" value="1"/>
</dbReference>
<dbReference type="PANTHER" id="PTHR11136:SF0">
    <property type="entry name" value="DIHYDROFOLATE SYNTHETASE-RELATED"/>
    <property type="match status" value="1"/>
</dbReference>
<gene>
    <name evidence="14" type="primary">folC</name>
    <name evidence="14" type="ordered locus">AXY_09990</name>
</gene>
<keyword evidence="4 11" id="KW-0436">Ligase</keyword>
<keyword evidence="15" id="KW-1185">Reference proteome</keyword>
<evidence type="ECO:0000259" key="13">
    <source>
        <dbReference type="Pfam" id="PF08245"/>
    </source>
</evidence>
<protein>
    <recommendedName>
        <fullName evidence="3">tetrahydrofolate synthase</fullName>
        <ecNumber evidence="3">6.3.2.17</ecNumber>
    </recommendedName>
    <alternativeName>
        <fullName evidence="9">Tetrahydrofolylpolyglutamate synthase</fullName>
    </alternativeName>
</protein>
<dbReference type="eggNOG" id="COG0285">
    <property type="taxonomic scope" value="Bacteria"/>
</dbReference>
<dbReference type="InterPro" id="IPR018109">
    <property type="entry name" value="Folylpolyglutamate_synth_CS"/>
</dbReference>
<evidence type="ECO:0000256" key="6">
    <source>
        <dbReference type="ARBA" id="ARBA00022741"/>
    </source>
</evidence>
<feature type="domain" description="Mur ligase C-terminal" evidence="12">
    <location>
        <begin position="292"/>
        <end position="407"/>
    </location>
</feature>
<evidence type="ECO:0000256" key="1">
    <source>
        <dbReference type="ARBA" id="ARBA00001946"/>
    </source>
</evidence>
<dbReference type="KEGG" id="axl:AXY_09990"/>
<dbReference type="PATRIC" id="fig|698758.3.peg.995"/>
<evidence type="ECO:0000256" key="11">
    <source>
        <dbReference type="PIRNR" id="PIRNR001563"/>
    </source>
</evidence>
<dbReference type="Pfam" id="PF08245">
    <property type="entry name" value="Mur_ligase_M"/>
    <property type="match status" value="1"/>
</dbReference>
<evidence type="ECO:0000256" key="5">
    <source>
        <dbReference type="ARBA" id="ARBA00022723"/>
    </source>
</evidence>
<dbReference type="NCBIfam" id="TIGR01499">
    <property type="entry name" value="folC"/>
    <property type="match status" value="1"/>
</dbReference>
<evidence type="ECO:0000256" key="2">
    <source>
        <dbReference type="ARBA" id="ARBA00008276"/>
    </source>
</evidence>
<keyword evidence="5" id="KW-0479">Metal-binding</keyword>
<dbReference type="EC" id="6.3.2.17" evidence="3"/>
<dbReference type="PROSITE" id="PS01012">
    <property type="entry name" value="FOLYLPOLYGLU_SYNT_2"/>
    <property type="match status" value="1"/>
</dbReference>
<dbReference type="SUPFAM" id="SSF53623">
    <property type="entry name" value="MurD-like peptide ligases, catalytic domain"/>
    <property type="match status" value="1"/>
</dbReference>
<dbReference type="Gene3D" id="3.40.1190.10">
    <property type="entry name" value="Mur-like, catalytic domain"/>
    <property type="match status" value="1"/>
</dbReference>
<evidence type="ECO:0000313" key="14">
    <source>
        <dbReference type="EMBL" id="BAM47131.1"/>
    </source>
</evidence>
<comment type="cofactor">
    <cofactor evidence="1">
        <name>Mg(2+)</name>
        <dbReference type="ChEBI" id="CHEBI:18420"/>
    </cofactor>
</comment>
<keyword evidence="8" id="KW-0460">Magnesium</keyword>
<dbReference type="GO" id="GO:0008841">
    <property type="term" value="F:dihydrofolate synthase activity"/>
    <property type="evidence" value="ECO:0007669"/>
    <property type="project" value="TreeGrafter"/>
</dbReference>
<dbReference type="OrthoDB" id="9809356at2"/>
<dbReference type="HOGENOM" id="CLU_015869_1_1_9"/>
<dbReference type="GO" id="GO:0046872">
    <property type="term" value="F:metal ion binding"/>
    <property type="evidence" value="ECO:0007669"/>
    <property type="project" value="UniProtKB-KW"/>
</dbReference>
<dbReference type="SUPFAM" id="SSF53244">
    <property type="entry name" value="MurD-like peptide ligases, peptide-binding domain"/>
    <property type="match status" value="1"/>
</dbReference>
<evidence type="ECO:0000256" key="3">
    <source>
        <dbReference type="ARBA" id="ARBA00013025"/>
    </source>
</evidence>
<evidence type="ECO:0000256" key="9">
    <source>
        <dbReference type="ARBA" id="ARBA00030592"/>
    </source>
</evidence>
<feature type="domain" description="Mur ligase central" evidence="13">
    <location>
        <begin position="46"/>
        <end position="262"/>
    </location>
</feature>
<evidence type="ECO:0000256" key="8">
    <source>
        <dbReference type="ARBA" id="ARBA00022842"/>
    </source>
</evidence>
<dbReference type="InterPro" id="IPR036565">
    <property type="entry name" value="Mur-like_cat_sf"/>
</dbReference>
<dbReference type="PIRSF" id="PIRSF001563">
    <property type="entry name" value="Folylpolyglu_synth"/>
    <property type="match status" value="1"/>
</dbReference>
<accession>K0J3K0</accession>
<evidence type="ECO:0000256" key="7">
    <source>
        <dbReference type="ARBA" id="ARBA00022840"/>
    </source>
</evidence>
<reference evidence="14 15" key="1">
    <citation type="submission" date="2011-01" db="EMBL/GenBank/DDBJ databases">
        <title>Whole genome sequence of Amphibacillus xylinus NBRC 15112.</title>
        <authorList>
            <person name="Nakazawa H."/>
            <person name="Katano Y."/>
            <person name="Nakamura S."/>
            <person name="Sasagawa M."/>
            <person name="Fukada J."/>
            <person name="Arai T."/>
            <person name="Sasakura N."/>
            <person name="Mochizuki D."/>
            <person name="Hosoyama A."/>
            <person name="Harada K."/>
            <person name="Horikawa H."/>
            <person name="Kato Y."/>
            <person name="Harada T."/>
            <person name="Sasaki K."/>
            <person name="Sekiguchi M."/>
            <person name="Hodoyama M."/>
            <person name="Nishiko R."/>
            <person name="Narita H."/>
            <person name="Hanamaki A."/>
            <person name="Hata C."/>
            <person name="Konno Y."/>
            <person name="Niimura Y."/>
            <person name="Yamazaki S."/>
            <person name="Fujita N."/>
        </authorList>
    </citation>
    <scope>NUCLEOTIDE SEQUENCE [LARGE SCALE GENOMIC DNA]</scope>
    <source>
        <strain evidence="15">ATCC 51415 / DSM 6626 / JCM 7361 / LMG 17667 / NBRC 15112 / Ep01</strain>
    </source>
</reference>
<evidence type="ECO:0000256" key="10">
    <source>
        <dbReference type="ARBA" id="ARBA00047493"/>
    </source>
</evidence>
<dbReference type="GO" id="GO:0005737">
    <property type="term" value="C:cytoplasm"/>
    <property type="evidence" value="ECO:0007669"/>
    <property type="project" value="TreeGrafter"/>
</dbReference>
<dbReference type="PROSITE" id="PS01011">
    <property type="entry name" value="FOLYLPOLYGLU_SYNT_1"/>
    <property type="match status" value="1"/>
</dbReference>
<dbReference type="InterPro" id="IPR004101">
    <property type="entry name" value="Mur_ligase_C"/>
</dbReference>
<dbReference type="STRING" id="698758.AXY_09990"/>
<dbReference type="InterPro" id="IPR001645">
    <property type="entry name" value="Folylpolyglutamate_synth"/>
</dbReference>
<dbReference type="InterPro" id="IPR013221">
    <property type="entry name" value="Mur_ligase_cen"/>
</dbReference>
<evidence type="ECO:0000256" key="4">
    <source>
        <dbReference type="ARBA" id="ARBA00022598"/>
    </source>
</evidence>
<dbReference type="RefSeq" id="WP_015009736.1">
    <property type="nucleotide sequence ID" value="NC_018704.1"/>
</dbReference>
<dbReference type="EMBL" id="AP012050">
    <property type="protein sequence ID" value="BAM47131.1"/>
    <property type="molecule type" value="Genomic_DNA"/>
</dbReference>
<dbReference type="InterPro" id="IPR036615">
    <property type="entry name" value="Mur_ligase_C_dom_sf"/>
</dbReference>
<comment type="similarity">
    <text evidence="2 11">Belongs to the folylpolyglutamate synthase family.</text>
</comment>
<keyword evidence="6 11" id="KW-0547">Nucleotide-binding</keyword>
<proteinExistence type="inferred from homology"/>
<dbReference type="Gene3D" id="3.90.190.20">
    <property type="entry name" value="Mur ligase, C-terminal domain"/>
    <property type="match status" value="1"/>
</dbReference>
<sequence length="420" mass="46978">MFSSLEALDQFFEARETVGIKPGLDRMEQLLNDVQNPQLKVPMIHVAGTNGKGSTVTYLASILQEAGYQVGTFTSPSLTNRQAMIQLNGEPISDEVLLSYANQLAPELTKLDQENNPASLFEIIVAIAFMFFADHSSIAVVETGMGGLEDATNLVDPIVSIITSIGYDHTAFLGETIADIAKHKAGIIKPNKPIIVGKMVPEAAEVIKEVSIANHAPLHQLGTDFQVIWIENRPYYKDENQTIPLRLRLLGEHQFLNTALAIKTIALLNEMNRPISKEQIKLGIRQAHLPARFEQISDHPVIIIDGAHNLESIQAFLDTVNKLYKNVEKHLIFAAFRDKPIKEMLTALEPHFDQMSITTFEHARAASADQLFNISNHQNKQKFDDWKELLNSVRQDKLTKKVTFVVGSLDFVGKVREYFK</sequence>
<dbReference type="Pfam" id="PF02875">
    <property type="entry name" value="Mur_ligase_C"/>
    <property type="match status" value="1"/>
</dbReference>
<comment type="catalytic activity">
    <reaction evidence="10">
        <text>(6S)-5,6,7,8-tetrahydrofolyl-(gamma-L-Glu)(n) + L-glutamate + ATP = (6S)-5,6,7,8-tetrahydrofolyl-(gamma-L-Glu)(n+1) + ADP + phosphate + H(+)</text>
        <dbReference type="Rhea" id="RHEA:10580"/>
        <dbReference type="Rhea" id="RHEA-COMP:14738"/>
        <dbReference type="Rhea" id="RHEA-COMP:14740"/>
        <dbReference type="ChEBI" id="CHEBI:15378"/>
        <dbReference type="ChEBI" id="CHEBI:29985"/>
        <dbReference type="ChEBI" id="CHEBI:30616"/>
        <dbReference type="ChEBI" id="CHEBI:43474"/>
        <dbReference type="ChEBI" id="CHEBI:141005"/>
        <dbReference type="ChEBI" id="CHEBI:456216"/>
        <dbReference type="EC" id="6.3.2.17"/>
    </reaction>
</comment>
<dbReference type="GO" id="GO:0004326">
    <property type="term" value="F:tetrahydrofolylpolyglutamate synthase activity"/>
    <property type="evidence" value="ECO:0007669"/>
    <property type="project" value="UniProtKB-EC"/>
</dbReference>